<organism evidence="1 2">
    <name type="scientific">Basidiobolus ranarum</name>
    <dbReference type="NCBI Taxonomy" id="34480"/>
    <lineage>
        <taxon>Eukaryota</taxon>
        <taxon>Fungi</taxon>
        <taxon>Fungi incertae sedis</taxon>
        <taxon>Zoopagomycota</taxon>
        <taxon>Entomophthoromycotina</taxon>
        <taxon>Basidiobolomycetes</taxon>
        <taxon>Basidiobolales</taxon>
        <taxon>Basidiobolaceae</taxon>
        <taxon>Basidiobolus</taxon>
    </lineage>
</organism>
<accession>A0ABR2VK57</accession>
<reference evidence="1 2" key="1">
    <citation type="submission" date="2023-04" db="EMBL/GenBank/DDBJ databases">
        <title>Genome of Basidiobolus ranarum AG-B5.</title>
        <authorList>
            <person name="Stajich J.E."/>
            <person name="Carter-House D."/>
            <person name="Gryganskyi A."/>
        </authorList>
    </citation>
    <scope>NUCLEOTIDE SEQUENCE [LARGE SCALE GENOMIC DNA]</scope>
    <source>
        <strain evidence="1 2">AG-B5</strain>
    </source>
</reference>
<name>A0ABR2VK57_9FUNG</name>
<keyword evidence="2" id="KW-1185">Reference proteome</keyword>
<dbReference type="EMBL" id="JASJQH010011217">
    <property type="protein sequence ID" value="KAK9667504.1"/>
    <property type="molecule type" value="Genomic_DNA"/>
</dbReference>
<evidence type="ECO:0000313" key="2">
    <source>
        <dbReference type="Proteomes" id="UP001479436"/>
    </source>
</evidence>
<protein>
    <submittedName>
        <fullName evidence="1">Uncharacterized protein</fullName>
    </submittedName>
</protein>
<gene>
    <name evidence="1" type="ORF">K7432_017769</name>
</gene>
<comment type="caution">
    <text evidence="1">The sequence shown here is derived from an EMBL/GenBank/DDBJ whole genome shotgun (WGS) entry which is preliminary data.</text>
</comment>
<sequence length="110" mass="12839">MRCVLLLAEAEGDKAEYDALSSFTDTFCATYRETSNLRRQKRPDDVHMQLLRPTFIIHGREMINRAHDTYNPSPYSKDMVDLSCDNVEEFFDDLNWVRLSAADGRNFRLT</sequence>
<evidence type="ECO:0000313" key="1">
    <source>
        <dbReference type="EMBL" id="KAK9667504.1"/>
    </source>
</evidence>
<proteinExistence type="predicted"/>
<dbReference type="Proteomes" id="UP001479436">
    <property type="component" value="Unassembled WGS sequence"/>
</dbReference>